<evidence type="ECO:0000313" key="6">
    <source>
        <dbReference type="EMBL" id="LAB69076.1"/>
    </source>
</evidence>
<dbReference type="EMBL" id="IACF01003460">
    <property type="protein sequence ID" value="LAB69076.1"/>
    <property type="molecule type" value="mRNA"/>
</dbReference>
<dbReference type="InterPro" id="IPR042272">
    <property type="entry name" value="ATP12_ATP_synth-F1-assembly_N"/>
</dbReference>
<dbReference type="InterPro" id="IPR023335">
    <property type="entry name" value="ATP12_ortho_dom_sf"/>
</dbReference>
<dbReference type="GO" id="GO:0005739">
    <property type="term" value="C:mitochondrion"/>
    <property type="evidence" value="ECO:0007669"/>
    <property type="project" value="UniProtKB-SubCell"/>
</dbReference>
<dbReference type="AlphaFoldDB" id="A0A2P2I5A1"/>
<evidence type="ECO:0000256" key="3">
    <source>
        <dbReference type="ARBA" id="ARBA00022946"/>
    </source>
</evidence>
<dbReference type="SUPFAM" id="SSF160909">
    <property type="entry name" value="ATP12-like"/>
    <property type="match status" value="1"/>
</dbReference>
<dbReference type="PANTHER" id="PTHR21013">
    <property type="entry name" value="ATP SYNTHASE MITOCHONDRIAL F1 COMPLEX ASSEMBLY FACTOR 2/ATP12 PROTEIN, MITOCHONDRIAL PRECURSOR"/>
    <property type="match status" value="1"/>
</dbReference>
<keyword evidence="3" id="KW-0809">Transit peptide</keyword>
<keyword evidence="4" id="KW-0496">Mitochondrion</keyword>
<sequence length="282" mass="31706">MTTACGVRFAGAVMKKLLSTVSTQHTTCRGVARAKRFYKDVSVAGTAGCYEINLDKKKLKTPMGNLLQIRSYPLALAVAEEWAGVQTEIVPCYMHLTGLSYTVVDNPAKVSKWDMAQSILEFMPTDTVLFTDENSKEFSVVQEQEWWPVLDRFNNRYKLDIEPSTGILPANITEEAFATLRRHILSYNHWAVAGLLFSVEAIKSVILTLAAMERRITAAEATTLSRLEVDFQTKQWGRVEWGHDIDQCDLEARFAAGLLFAHLNSAEQHQVVKKGQHDNQTH</sequence>
<dbReference type="Pfam" id="PF07542">
    <property type="entry name" value="ATP12"/>
    <property type="match status" value="1"/>
</dbReference>
<proteinExistence type="evidence at transcript level"/>
<evidence type="ECO:0000256" key="1">
    <source>
        <dbReference type="ARBA" id="ARBA00004173"/>
    </source>
</evidence>
<reference evidence="6" key="2">
    <citation type="journal article" date="2018" name="Biosci. Biotechnol. Biochem.">
        <title>Polysaccharide hydrolase of the hadal zone amphipods Hirondellea gigas.</title>
        <authorList>
            <person name="Kobayashi H."/>
            <person name="Nagahama T."/>
            <person name="Arai W."/>
            <person name="Sasagawa Y."/>
            <person name="Umeda M."/>
            <person name="Hayashi T."/>
            <person name="Nikaido I."/>
            <person name="Watanabe H."/>
            <person name="Oguri K."/>
            <person name="Kitazato H."/>
            <person name="Fujioka K."/>
            <person name="Kido Y."/>
            <person name="Takami H."/>
        </authorList>
    </citation>
    <scope>NUCLEOTIDE SEQUENCE</scope>
    <source>
        <tissue evidence="6">Whole body</tissue>
    </source>
</reference>
<evidence type="ECO:0000256" key="4">
    <source>
        <dbReference type="ARBA" id="ARBA00023128"/>
    </source>
</evidence>
<evidence type="ECO:0000313" key="7">
    <source>
        <dbReference type="EMBL" id="LAC22583.1"/>
    </source>
</evidence>
<dbReference type="Gene3D" id="1.10.3580.10">
    <property type="entry name" value="ATP12 ATPase"/>
    <property type="match status" value="1"/>
</dbReference>
<comment type="subcellular location">
    <subcellularLocation>
        <location evidence="1">Mitochondrion</location>
    </subcellularLocation>
</comment>
<dbReference type="PANTHER" id="PTHR21013:SF10">
    <property type="entry name" value="ATP SYNTHASE MITOCHONDRIAL F1 COMPLEX ASSEMBLY FACTOR 2"/>
    <property type="match status" value="1"/>
</dbReference>
<reference evidence="7" key="1">
    <citation type="submission" date="2017-11" db="EMBL/GenBank/DDBJ databases">
        <title>The sensing device of the deep-sea amphipod.</title>
        <authorList>
            <person name="Kobayashi H."/>
            <person name="Nagahama T."/>
            <person name="Arai W."/>
            <person name="Sasagawa Y."/>
            <person name="Umeda M."/>
            <person name="Hayashi T."/>
            <person name="Nikaido I."/>
            <person name="Watanabe H."/>
            <person name="Oguri K."/>
            <person name="Kitazato H."/>
            <person name="Fujioka K."/>
            <person name="Kido Y."/>
            <person name="Takami H."/>
        </authorList>
    </citation>
    <scope>NUCLEOTIDE SEQUENCE</scope>
    <source>
        <tissue evidence="7">Whole body</tissue>
    </source>
</reference>
<keyword evidence="5" id="KW-0143">Chaperone</keyword>
<comment type="similarity">
    <text evidence="2">Belongs to the ATP12 family.</text>
</comment>
<evidence type="ECO:0000256" key="5">
    <source>
        <dbReference type="ARBA" id="ARBA00023186"/>
    </source>
</evidence>
<dbReference type="GO" id="GO:0033615">
    <property type="term" value="P:mitochondrial proton-transporting ATP synthase complex assembly"/>
    <property type="evidence" value="ECO:0007669"/>
    <property type="project" value="TreeGrafter"/>
</dbReference>
<organism evidence="6">
    <name type="scientific">Hirondellea gigas</name>
    <dbReference type="NCBI Taxonomy" id="1518452"/>
    <lineage>
        <taxon>Eukaryota</taxon>
        <taxon>Metazoa</taxon>
        <taxon>Ecdysozoa</taxon>
        <taxon>Arthropoda</taxon>
        <taxon>Crustacea</taxon>
        <taxon>Multicrustacea</taxon>
        <taxon>Malacostraca</taxon>
        <taxon>Eumalacostraca</taxon>
        <taxon>Peracarida</taxon>
        <taxon>Amphipoda</taxon>
        <taxon>Amphilochidea</taxon>
        <taxon>Lysianassida</taxon>
        <taxon>Lysianassidira</taxon>
        <taxon>Lysianassoidea</taxon>
        <taxon>Lysianassidae</taxon>
        <taxon>Hirondellea</taxon>
    </lineage>
</organism>
<evidence type="ECO:0000256" key="2">
    <source>
        <dbReference type="ARBA" id="ARBA00008231"/>
    </source>
</evidence>
<protein>
    <submittedName>
        <fullName evidence="6 7">ATP synthase mitochondrial F1 complex assembly factor 2-like</fullName>
    </submittedName>
</protein>
<dbReference type="EMBL" id="IACT01003335">
    <property type="protein sequence ID" value="LAC22583.1"/>
    <property type="molecule type" value="mRNA"/>
</dbReference>
<name>A0A2P2I5A1_9CRUS</name>
<accession>A0A2P2I5A1</accession>
<dbReference type="Gene3D" id="3.30.2180.10">
    <property type="entry name" value="ATP12-like"/>
    <property type="match status" value="1"/>
</dbReference>
<dbReference type="InterPro" id="IPR011419">
    <property type="entry name" value="ATP12_ATP_synth-F1-assembly"/>
</dbReference>